<evidence type="ECO:0000256" key="1">
    <source>
        <dbReference type="SAM" id="SignalP"/>
    </source>
</evidence>
<evidence type="ECO:0000313" key="3">
    <source>
        <dbReference type="Proteomes" id="UP001177140"/>
    </source>
</evidence>
<protein>
    <submittedName>
        <fullName evidence="2">Uncharacterized protein</fullName>
    </submittedName>
</protein>
<feature type="chain" id="PRO_5041323055" evidence="1">
    <location>
        <begin position="20"/>
        <end position="77"/>
    </location>
</feature>
<dbReference type="AlphaFoldDB" id="A0AA41SD32"/>
<dbReference type="EMBL" id="JAJJMA010122629">
    <property type="protein sequence ID" value="MCL7032363.1"/>
    <property type="molecule type" value="Genomic_DNA"/>
</dbReference>
<organism evidence="2 3">
    <name type="scientific">Papaver nudicaule</name>
    <name type="common">Iceland poppy</name>
    <dbReference type="NCBI Taxonomy" id="74823"/>
    <lineage>
        <taxon>Eukaryota</taxon>
        <taxon>Viridiplantae</taxon>
        <taxon>Streptophyta</taxon>
        <taxon>Embryophyta</taxon>
        <taxon>Tracheophyta</taxon>
        <taxon>Spermatophyta</taxon>
        <taxon>Magnoliopsida</taxon>
        <taxon>Ranunculales</taxon>
        <taxon>Papaveraceae</taxon>
        <taxon>Papaveroideae</taxon>
        <taxon>Papaver</taxon>
    </lineage>
</organism>
<keyword evidence="1" id="KW-0732">Signal</keyword>
<proteinExistence type="predicted"/>
<sequence>MLCCFFLFVLITMPTSSSSSRTKLKDKEVEERCPKVAPSCAAVLCPIPTEVCPQLMCIKGFVLFQPCCECQRCCPAA</sequence>
<name>A0AA41SD32_PAPNU</name>
<evidence type="ECO:0000313" key="2">
    <source>
        <dbReference type="EMBL" id="MCL7032363.1"/>
    </source>
</evidence>
<comment type="caution">
    <text evidence="2">The sequence shown here is derived from an EMBL/GenBank/DDBJ whole genome shotgun (WGS) entry which is preliminary data.</text>
</comment>
<dbReference type="Proteomes" id="UP001177140">
    <property type="component" value="Unassembled WGS sequence"/>
</dbReference>
<accession>A0AA41SD32</accession>
<feature type="signal peptide" evidence="1">
    <location>
        <begin position="1"/>
        <end position="19"/>
    </location>
</feature>
<gene>
    <name evidence="2" type="ORF">MKW94_017695</name>
</gene>
<keyword evidence="3" id="KW-1185">Reference proteome</keyword>
<reference evidence="2" key="1">
    <citation type="submission" date="2022-03" db="EMBL/GenBank/DDBJ databases">
        <title>A functionally conserved STORR gene fusion in Papaver species that diverged 16.8 million years ago.</title>
        <authorList>
            <person name="Catania T."/>
        </authorList>
    </citation>
    <scope>NUCLEOTIDE SEQUENCE</scope>
    <source>
        <strain evidence="2">S-191538</strain>
    </source>
</reference>